<dbReference type="Proteomes" id="UP000676325">
    <property type="component" value="Unassembled WGS sequence"/>
</dbReference>
<dbReference type="RefSeq" id="WP_212519623.1">
    <property type="nucleotide sequence ID" value="NZ_JAGSOH010000057.1"/>
</dbReference>
<sequence length="482" mass="51496">LTELAAPASPFASTFPTAFSDTPLAAPLDPPTALFDVPDRLTYTAEGDEVVQVRGAFGTRRLDVESIAKDQEPFAIRLTPCDQEIAPGVTFSARTIDLGRDRFTNSYELAVDTSRARLNVHSATNGFYLPDLVNGTEVRPSGHARDTAETMLAAVTGSFSFISDDADYEPAEFCLDFCARDGMTVSLPTVAKPAFIVGRDGRVQLRELDARGTLRIADRCYGWIGSKAPVRPADAGFLTVYGAANCRVEYTEAERVALLRGVNRAQNRTPAATDEVIDLVIALTDDTKRHVVTSVHHAGGADLFEGAFVLRGTSDVIGDVRPGDEVEIISIDDLEAAAIASGFSIGPSAAAAARGEALDGYDESLGLSPFLPGARYARTLIALTDDVLRLRVFDGAPLAKGFQGVSCSETARILEADGQDAETVHHLDGGQSAKLAFRRGPETAVLGSMHYLLWPKQDAGAFLWRGRHGRLLRSALTIAALG</sequence>
<dbReference type="EMBL" id="JAGSOH010000057">
    <property type="protein sequence ID" value="MBR7828491.1"/>
    <property type="molecule type" value="Genomic_DNA"/>
</dbReference>
<accession>A0A941IME3</accession>
<name>A0A941IME3_9ACTN</name>
<dbReference type="AlphaFoldDB" id="A0A941IME3"/>
<gene>
    <name evidence="1" type="ORF">KDK95_19425</name>
</gene>
<evidence type="ECO:0000313" key="2">
    <source>
        <dbReference type="Proteomes" id="UP000676325"/>
    </source>
</evidence>
<organism evidence="1 2">
    <name type="scientific">Actinospica acidithermotolerans</name>
    <dbReference type="NCBI Taxonomy" id="2828514"/>
    <lineage>
        <taxon>Bacteria</taxon>
        <taxon>Bacillati</taxon>
        <taxon>Actinomycetota</taxon>
        <taxon>Actinomycetes</taxon>
        <taxon>Catenulisporales</taxon>
        <taxon>Actinospicaceae</taxon>
        <taxon>Actinospica</taxon>
    </lineage>
</organism>
<protein>
    <submittedName>
        <fullName evidence="1">Uncharacterized protein</fullName>
    </submittedName>
</protein>
<keyword evidence="2" id="KW-1185">Reference proteome</keyword>
<reference evidence="1" key="1">
    <citation type="submission" date="2021-04" db="EMBL/GenBank/DDBJ databases">
        <title>Genome based classification of Actinospica acidithermotolerans sp. nov., an actinobacterium isolated from an Indonesian hot spring.</title>
        <authorList>
            <person name="Kusuma A.B."/>
            <person name="Putra K.E."/>
            <person name="Nafisah S."/>
            <person name="Loh J."/>
            <person name="Nouioui I."/>
            <person name="Goodfellow M."/>
        </authorList>
    </citation>
    <scope>NUCLEOTIDE SEQUENCE</scope>
    <source>
        <strain evidence="1">MGRD01-02</strain>
    </source>
</reference>
<feature type="non-terminal residue" evidence="1">
    <location>
        <position position="1"/>
    </location>
</feature>
<comment type="caution">
    <text evidence="1">The sequence shown here is derived from an EMBL/GenBank/DDBJ whole genome shotgun (WGS) entry which is preliminary data.</text>
</comment>
<proteinExistence type="predicted"/>
<evidence type="ECO:0000313" key="1">
    <source>
        <dbReference type="EMBL" id="MBR7828491.1"/>
    </source>
</evidence>